<feature type="region of interest" description="Disordered" evidence="1">
    <location>
        <begin position="1"/>
        <end position="22"/>
    </location>
</feature>
<dbReference type="GO" id="GO:0006986">
    <property type="term" value="P:response to unfolded protein"/>
    <property type="evidence" value="ECO:0007669"/>
    <property type="project" value="InterPro"/>
</dbReference>
<feature type="compositionally biased region" description="Basic and acidic residues" evidence="1">
    <location>
        <begin position="236"/>
        <end position="257"/>
    </location>
</feature>
<dbReference type="Proteomes" id="UP000694395">
    <property type="component" value="Chromosome 1"/>
</dbReference>
<feature type="compositionally biased region" description="Basic and acidic residues" evidence="1">
    <location>
        <begin position="139"/>
        <end position="151"/>
    </location>
</feature>
<organism evidence="3 4">
    <name type="scientific">Oncorhynchus mykiss</name>
    <name type="common">Rainbow trout</name>
    <name type="synonym">Salmo gairdneri</name>
    <dbReference type="NCBI Taxonomy" id="8022"/>
    <lineage>
        <taxon>Eukaryota</taxon>
        <taxon>Metazoa</taxon>
        <taxon>Chordata</taxon>
        <taxon>Craniata</taxon>
        <taxon>Vertebrata</taxon>
        <taxon>Euteleostomi</taxon>
        <taxon>Actinopterygii</taxon>
        <taxon>Neopterygii</taxon>
        <taxon>Teleostei</taxon>
        <taxon>Protacanthopterygii</taxon>
        <taxon>Salmoniformes</taxon>
        <taxon>Salmonidae</taxon>
        <taxon>Salmoninae</taxon>
        <taxon>Oncorhynchus</taxon>
    </lineage>
</organism>
<feature type="region of interest" description="Disordered" evidence="1">
    <location>
        <begin position="481"/>
        <end position="506"/>
    </location>
</feature>
<dbReference type="AlphaFoldDB" id="A0A8C7UTL2"/>
<feature type="compositionally biased region" description="Basic and acidic residues" evidence="1">
    <location>
        <begin position="278"/>
        <end position="315"/>
    </location>
</feature>
<feature type="region of interest" description="Disordered" evidence="1">
    <location>
        <begin position="139"/>
        <end position="163"/>
    </location>
</feature>
<dbReference type="InterPro" id="IPR046347">
    <property type="entry name" value="bZIP_sf"/>
</dbReference>
<reference evidence="3" key="1">
    <citation type="submission" date="2020-07" db="EMBL/GenBank/DDBJ databases">
        <title>A long reads based de novo assembly of the rainbow trout Arlee double haploid line genome.</title>
        <authorList>
            <person name="Gao G."/>
            <person name="Palti Y."/>
        </authorList>
    </citation>
    <scope>NUCLEOTIDE SEQUENCE [LARGE SCALE GENOMIC DNA]</scope>
</reference>
<dbReference type="PROSITE" id="PS00036">
    <property type="entry name" value="BZIP_BASIC"/>
    <property type="match status" value="1"/>
</dbReference>
<name>A0A8C7UTL2_ONCMY</name>
<feature type="compositionally biased region" description="Polar residues" evidence="1">
    <location>
        <begin position="204"/>
        <end position="219"/>
    </location>
</feature>
<sequence length="506" mass="56221">MTGARFNIGKCDTPSMQEPGSSGMEPVFGEAYGTNGLSVTLEPFTISPTGGSAESDNCPKGVVVMLGAPALSLCQGQQPGCELLSDLLEDVITDDTHTSKRCWDISALDDITHYAKGSPEGPPLSCECFFVSPEGGREKPWLSLRPEDRQPRNPTDLTPCVGLGAGHLLAGRFPESWSQEAGGRESEAREGLQQVGQEEMVHNYSLQSEPDTESSQGTDSDIEEEEEEKEEDGKEEEEKGTEAMEEEKGKEEEELQSHKRQKKRRRYWECSLFSEADLGRDGEKERRRAKWRDGEKDRRRAEERYEERDEDKYEGDIICGPSTLPTTMCLKEGTSTNGKRGQRKARRTDASDLTPSPGKLQSLGEQLHTLSSALEGLTPVSDLPVTARTPTRKERNKLASRACRLKKKAQHEANKIKLWGLNQEYDGLLWAVLQIKELIRQRVESREEDTERGCLRERLEDILKESAGPRVAGRGKAFVERILKNPAGGQSTRETKGEGGSSDPSH</sequence>
<feature type="region of interest" description="Disordered" evidence="1">
    <location>
        <begin position="278"/>
        <end position="361"/>
    </location>
</feature>
<dbReference type="PANTHER" id="PTHR21552:SF2">
    <property type="entry name" value="CREB3 REGULATORY FACTOR"/>
    <property type="match status" value="1"/>
</dbReference>
<evidence type="ECO:0000259" key="2">
    <source>
        <dbReference type="PROSITE" id="PS00036"/>
    </source>
</evidence>
<feature type="domain" description="BZIP" evidence="2">
    <location>
        <begin position="392"/>
        <end position="406"/>
    </location>
</feature>
<dbReference type="GO" id="GO:0005634">
    <property type="term" value="C:nucleus"/>
    <property type="evidence" value="ECO:0007669"/>
    <property type="project" value="TreeGrafter"/>
</dbReference>
<dbReference type="Ensembl" id="ENSOMYT00000106232.2">
    <property type="protein sequence ID" value="ENSOMYP00000097820.2"/>
    <property type="gene ID" value="ENSOMYG00000044448.2"/>
</dbReference>
<evidence type="ECO:0000313" key="4">
    <source>
        <dbReference type="Proteomes" id="UP000694395"/>
    </source>
</evidence>
<feature type="compositionally biased region" description="Acidic residues" evidence="1">
    <location>
        <begin position="220"/>
        <end position="235"/>
    </location>
</feature>
<keyword evidence="4" id="KW-1185">Reference proteome</keyword>
<evidence type="ECO:0000256" key="1">
    <source>
        <dbReference type="SAM" id="MobiDB-lite"/>
    </source>
</evidence>
<evidence type="ECO:0000313" key="3">
    <source>
        <dbReference type="Ensembl" id="ENSOMYP00000097820.2"/>
    </source>
</evidence>
<accession>A0A8C7UTL2</accession>
<reference evidence="3" key="2">
    <citation type="submission" date="2025-08" db="UniProtKB">
        <authorList>
            <consortium name="Ensembl"/>
        </authorList>
    </citation>
    <scope>IDENTIFICATION</scope>
</reference>
<dbReference type="CDD" id="cd14809">
    <property type="entry name" value="bZIP_AUREO-like"/>
    <property type="match status" value="1"/>
</dbReference>
<feature type="region of interest" description="Disordered" evidence="1">
    <location>
        <begin position="204"/>
        <end position="265"/>
    </location>
</feature>
<dbReference type="GeneTree" id="ENSGT00390000007125"/>
<dbReference type="InterPro" id="IPR004827">
    <property type="entry name" value="bZIP"/>
</dbReference>
<dbReference type="PANTHER" id="PTHR21552">
    <property type="entry name" value="ADULT RETINA PROTEIN"/>
    <property type="match status" value="1"/>
</dbReference>
<proteinExistence type="predicted"/>
<protein>
    <recommendedName>
        <fullName evidence="2">BZIP domain-containing protein</fullName>
    </recommendedName>
</protein>
<dbReference type="SUPFAM" id="SSF57959">
    <property type="entry name" value="Leucine zipper domain"/>
    <property type="match status" value="1"/>
</dbReference>
<dbReference type="InterPro" id="IPR039165">
    <property type="entry name" value="CREBRF"/>
</dbReference>
<dbReference type="GO" id="GO:0000981">
    <property type="term" value="F:DNA-binding transcription factor activity, RNA polymerase II-specific"/>
    <property type="evidence" value="ECO:0007669"/>
    <property type="project" value="TreeGrafter"/>
</dbReference>
<reference evidence="3" key="3">
    <citation type="submission" date="2025-09" db="UniProtKB">
        <authorList>
            <consortium name="Ensembl"/>
        </authorList>
    </citation>
    <scope>IDENTIFICATION</scope>
</reference>
<dbReference type="GO" id="GO:0000977">
    <property type="term" value="F:RNA polymerase II transcription regulatory region sequence-specific DNA binding"/>
    <property type="evidence" value="ECO:0007669"/>
    <property type="project" value="TreeGrafter"/>
</dbReference>
<gene>
    <name evidence="3" type="primary">LOC110531152</name>
</gene>